<evidence type="ECO:0000259" key="4">
    <source>
        <dbReference type="PROSITE" id="PS51781"/>
    </source>
</evidence>
<sequence length="580" mass="64050">MRNTICKLAVSFLLVSSLTSPAIPIKAESDEEIIVKASTVNVRKGPGLSYPIVQQLQKGDSCEVINQQGDWIEISSGAGQSGWVANWLVQKDDASKEERTKEGTAETDNLRIRSGPGMDFQITGSLKKGVTFQVMKQNESWVKIQYGDKEGWVSSEFVSFKKVKDEKKKKQKKTNSKKGVISAELLNVRTEPKKSSTLAGKLAKNTEVKVYSKKGDWIEIEFKGESGWVREEYIVIKNNDDSKKKNESDTLATVTASALSVRKEPSLDGRIVARIHEGEKYTILKEKGNWVQIEIAKGETGWAADWYLKKTDKKPSESKIELKDSKVHVIHNGTNFRSSSGGSSPIVYSGNAGESFPILSLDGNWYKVKLEDGSPAYVAGWIVTVSGDAPQLEKAGIQKYLSNKVIVIDPGHGGRDNGTTGTMGTLEKNLTYRTARLLQDKLNAAGATAILTREGDSYASLPARVGTSHFREADAFISIHYDGAKDKSARGVTTYYYHAFQKDLASDIHNSLTAQINLKDRGYRFGDYHVIRENKRKAILLELGYLSNSAEEMTITSSSYQETVSGAIFTGLARHFKANM</sequence>
<feature type="domain" description="SH3b" evidence="4">
    <location>
        <begin position="30"/>
        <end position="92"/>
    </location>
</feature>
<feature type="domain" description="SH3b" evidence="4">
    <location>
        <begin position="323"/>
        <end position="386"/>
    </location>
</feature>
<dbReference type="SUPFAM" id="SSF53187">
    <property type="entry name" value="Zn-dependent exopeptidases"/>
    <property type="match status" value="1"/>
</dbReference>
<proteinExistence type="predicted"/>
<keyword evidence="3" id="KW-0732">Signal</keyword>
<evidence type="ECO:0000256" key="2">
    <source>
        <dbReference type="ARBA" id="ARBA00023316"/>
    </source>
</evidence>
<dbReference type="PANTHER" id="PTHR34408:SF1">
    <property type="entry name" value="GLYCOSYL HYDROLASE FAMILY 19 DOMAIN-CONTAINING PROTEIN HI_1415"/>
    <property type="match status" value="1"/>
</dbReference>
<dbReference type="Gene3D" id="3.40.630.40">
    <property type="entry name" value="Zn-dependent exopeptidases"/>
    <property type="match status" value="1"/>
</dbReference>
<dbReference type="Proteomes" id="UP000264541">
    <property type="component" value="Unassembled WGS sequence"/>
</dbReference>
<dbReference type="AlphaFoldDB" id="A0A372LVM6"/>
<dbReference type="Pfam" id="PF01520">
    <property type="entry name" value="Amidase_3"/>
    <property type="match status" value="1"/>
</dbReference>
<evidence type="ECO:0000256" key="1">
    <source>
        <dbReference type="ARBA" id="ARBA00022801"/>
    </source>
</evidence>
<dbReference type="GO" id="GO:0071555">
    <property type="term" value="P:cell wall organization"/>
    <property type="evidence" value="ECO:0007669"/>
    <property type="project" value="UniProtKB-KW"/>
</dbReference>
<organism evidence="5 6">
    <name type="scientific">Peribacillus saganii</name>
    <dbReference type="NCBI Taxonomy" id="2303992"/>
    <lineage>
        <taxon>Bacteria</taxon>
        <taxon>Bacillati</taxon>
        <taxon>Bacillota</taxon>
        <taxon>Bacilli</taxon>
        <taxon>Bacillales</taxon>
        <taxon>Bacillaceae</taxon>
        <taxon>Peribacillus</taxon>
    </lineage>
</organism>
<dbReference type="Gene3D" id="2.30.30.40">
    <property type="entry name" value="SH3 Domains"/>
    <property type="match status" value="5"/>
</dbReference>
<name>A0A372LVM6_9BACI</name>
<dbReference type="SMART" id="SM00287">
    <property type="entry name" value="SH3b"/>
    <property type="match status" value="5"/>
</dbReference>
<dbReference type="PIRSF" id="PIRSF037846">
    <property type="entry name" value="Autolysin_YrvJ_prd"/>
    <property type="match status" value="1"/>
</dbReference>
<dbReference type="EMBL" id="QVTE01000001">
    <property type="protein sequence ID" value="RFU71614.1"/>
    <property type="molecule type" value="Genomic_DNA"/>
</dbReference>
<evidence type="ECO:0000313" key="6">
    <source>
        <dbReference type="Proteomes" id="UP000264541"/>
    </source>
</evidence>
<dbReference type="RefSeq" id="WP_117324690.1">
    <property type="nucleotide sequence ID" value="NZ_QVTE01000001.1"/>
</dbReference>
<dbReference type="PANTHER" id="PTHR34408">
    <property type="entry name" value="FAMILY PROTEIN, PUTATIVE-RELATED"/>
    <property type="match status" value="1"/>
</dbReference>
<keyword evidence="6" id="KW-1185">Reference proteome</keyword>
<dbReference type="SMART" id="SM00646">
    <property type="entry name" value="Ami_3"/>
    <property type="match status" value="1"/>
</dbReference>
<feature type="domain" description="SH3b" evidence="4">
    <location>
        <begin position="176"/>
        <end position="238"/>
    </location>
</feature>
<dbReference type="GO" id="GO:0009253">
    <property type="term" value="P:peptidoglycan catabolic process"/>
    <property type="evidence" value="ECO:0007669"/>
    <property type="project" value="InterPro"/>
</dbReference>
<dbReference type="OrthoDB" id="9806267at2"/>
<dbReference type="CDD" id="cd02696">
    <property type="entry name" value="MurNAc-LAA"/>
    <property type="match status" value="1"/>
</dbReference>
<evidence type="ECO:0000256" key="3">
    <source>
        <dbReference type="SAM" id="SignalP"/>
    </source>
</evidence>
<keyword evidence="2" id="KW-0961">Cell wall biogenesis/degradation</keyword>
<dbReference type="GO" id="GO:0008745">
    <property type="term" value="F:N-acetylmuramoyl-L-alanine amidase activity"/>
    <property type="evidence" value="ECO:0007669"/>
    <property type="project" value="InterPro"/>
</dbReference>
<feature type="domain" description="SH3b" evidence="4">
    <location>
        <begin position="249"/>
        <end position="312"/>
    </location>
</feature>
<feature type="domain" description="SH3b" evidence="4">
    <location>
        <begin position="98"/>
        <end position="162"/>
    </location>
</feature>
<dbReference type="InterPro" id="IPR003646">
    <property type="entry name" value="SH3-like_bac-type"/>
</dbReference>
<feature type="chain" id="PRO_5038881046" evidence="3">
    <location>
        <begin position="23"/>
        <end position="580"/>
    </location>
</feature>
<protein>
    <submittedName>
        <fullName evidence="5">N-acetylmuramoyl-L-alanine amidase</fullName>
    </submittedName>
</protein>
<gene>
    <name evidence="5" type="ORF">D0469_00445</name>
</gene>
<dbReference type="InterPro" id="IPR002508">
    <property type="entry name" value="MurNAc-LAA_cat"/>
</dbReference>
<dbReference type="PROSITE" id="PS51781">
    <property type="entry name" value="SH3B"/>
    <property type="match status" value="5"/>
</dbReference>
<accession>A0A372LVM6</accession>
<feature type="signal peptide" evidence="3">
    <location>
        <begin position="1"/>
        <end position="22"/>
    </location>
</feature>
<reference evidence="5 6" key="1">
    <citation type="submission" date="2018-08" db="EMBL/GenBank/DDBJ databases">
        <title>Bacillus chawlae sp. nov., Bacillus glennii sp. nov., and Bacillus saganii sp. nov. Isolated from the Vehicle Assembly Building at Kennedy Space Center where the Viking Spacecraft were Assembled.</title>
        <authorList>
            <person name="Seuylemezian A."/>
            <person name="Vaishampayan P."/>
        </authorList>
    </citation>
    <scope>NUCLEOTIDE SEQUENCE [LARGE SCALE GENOMIC DNA]</scope>
    <source>
        <strain evidence="5 6">V47-23a</strain>
    </source>
</reference>
<comment type="caution">
    <text evidence="5">The sequence shown here is derived from an EMBL/GenBank/DDBJ whole genome shotgun (WGS) entry which is preliminary data.</text>
</comment>
<dbReference type="Pfam" id="PF08239">
    <property type="entry name" value="SH3_3"/>
    <property type="match status" value="5"/>
</dbReference>
<dbReference type="InterPro" id="IPR052354">
    <property type="entry name" value="Cell_Wall_Dynamics_Protein"/>
</dbReference>
<evidence type="ECO:0000313" key="5">
    <source>
        <dbReference type="EMBL" id="RFU71614.1"/>
    </source>
</evidence>
<dbReference type="InterPro" id="IPR017293">
    <property type="entry name" value="N-acetylmuramoyl-L-ala_amidase"/>
</dbReference>
<keyword evidence="1" id="KW-0378">Hydrolase</keyword>